<evidence type="ECO:0000259" key="1">
    <source>
        <dbReference type="Pfam" id="PF07883"/>
    </source>
</evidence>
<protein>
    <recommendedName>
        <fullName evidence="1">Cupin type-2 domain-containing protein</fullName>
    </recommendedName>
</protein>
<proteinExistence type="predicted"/>
<dbReference type="InterPro" id="IPR011051">
    <property type="entry name" value="RmlC_Cupin_sf"/>
</dbReference>
<dbReference type="SUPFAM" id="SSF51182">
    <property type="entry name" value="RmlC-like cupins"/>
    <property type="match status" value="1"/>
</dbReference>
<dbReference type="CDD" id="cd02238">
    <property type="entry name" value="cupin_KdgF"/>
    <property type="match status" value="1"/>
</dbReference>
<dbReference type="PANTHER" id="PTHR40112:SF1">
    <property type="entry name" value="H2HPP ISOMERASE"/>
    <property type="match status" value="1"/>
</dbReference>
<dbReference type="Pfam" id="PF07883">
    <property type="entry name" value="Cupin_2"/>
    <property type="match status" value="1"/>
</dbReference>
<reference evidence="2" key="1">
    <citation type="submission" date="2018-05" db="EMBL/GenBank/DDBJ databases">
        <authorList>
            <person name="Lanie J.A."/>
            <person name="Ng W.-L."/>
            <person name="Kazmierczak K.M."/>
            <person name="Andrzejewski T.M."/>
            <person name="Davidsen T.M."/>
            <person name="Wayne K.J."/>
            <person name="Tettelin H."/>
            <person name="Glass J.I."/>
            <person name="Rusch D."/>
            <person name="Podicherti R."/>
            <person name="Tsui H.-C.T."/>
            <person name="Winkler M.E."/>
        </authorList>
    </citation>
    <scope>NUCLEOTIDE SEQUENCE</scope>
</reference>
<accession>A0A382GIF8</accession>
<gene>
    <name evidence="2" type="ORF">METZ01_LOCUS226825</name>
</gene>
<dbReference type="InterPro" id="IPR013096">
    <property type="entry name" value="Cupin_2"/>
</dbReference>
<dbReference type="EMBL" id="UINC01055280">
    <property type="protein sequence ID" value="SVB73971.1"/>
    <property type="molecule type" value="Genomic_DNA"/>
</dbReference>
<name>A0A382GIF8_9ZZZZ</name>
<dbReference type="Gene3D" id="2.60.120.10">
    <property type="entry name" value="Jelly Rolls"/>
    <property type="match status" value="1"/>
</dbReference>
<feature type="domain" description="Cupin type-2" evidence="1">
    <location>
        <begin position="33"/>
        <end position="99"/>
    </location>
</feature>
<dbReference type="PANTHER" id="PTHR40112">
    <property type="entry name" value="H2HPP ISOMERASE"/>
    <property type="match status" value="1"/>
</dbReference>
<organism evidence="2">
    <name type="scientific">marine metagenome</name>
    <dbReference type="NCBI Taxonomy" id="408172"/>
    <lineage>
        <taxon>unclassified sequences</taxon>
        <taxon>metagenomes</taxon>
        <taxon>ecological metagenomes</taxon>
    </lineage>
</organism>
<dbReference type="AlphaFoldDB" id="A0A382GIF8"/>
<evidence type="ECO:0000313" key="2">
    <source>
        <dbReference type="EMBL" id="SVB73971.1"/>
    </source>
</evidence>
<dbReference type="InterPro" id="IPR052535">
    <property type="entry name" value="Bacilysin_H2HPP_isomerase"/>
</dbReference>
<dbReference type="InterPro" id="IPR014710">
    <property type="entry name" value="RmlC-like_jellyroll"/>
</dbReference>
<sequence>MAEQIDVWSTEARELMPGFKGHFVHSERATLVYWDIDPDAILPEHSHPHEQIVNVLEGTFELVMEGASHILGPGDVLVISGDIPHSGCAHTGCKILDVFSPVREDYR</sequence>